<comment type="similarity">
    <text evidence="1">Belongs to the sulfotransferase 1 family.</text>
</comment>
<name>A0A7X0EF71_9PROT</name>
<dbReference type="AlphaFoldDB" id="A0A7X0EF71"/>
<dbReference type="Pfam" id="PF00685">
    <property type="entry name" value="Sulfotransfer_1"/>
    <property type="match status" value="1"/>
</dbReference>
<dbReference type="PANTHER" id="PTHR11783">
    <property type="entry name" value="SULFOTRANSFERASE SULT"/>
    <property type="match status" value="1"/>
</dbReference>
<feature type="domain" description="Sulfotransferase" evidence="3">
    <location>
        <begin position="6"/>
        <end position="270"/>
    </location>
</feature>
<reference evidence="4 5" key="1">
    <citation type="submission" date="2020-08" db="EMBL/GenBank/DDBJ databases">
        <title>Genomic Encyclopedia of Type Strains, Phase IV (KMG-IV): sequencing the most valuable type-strain genomes for metagenomic binning, comparative biology and taxonomic classification.</title>
        <authorList>
            <person name="Goeker M."/>
        </authorList>
    </citation>
    <scope>NUCLEOTIDE SEQUENCE [LARGE SCALE GENOMIC DNA]</scope>
    <source>
        <strain evidence="4 5">DSM 22198</strain>
    </source>
</reference>
<sequence>MGGFYWIASYPKSGNTWMRLMLASLIDGAPPDFSKAIGFAGAVGSVTDMDLYLDVESSDLTPVEQAELRHDLALVTAAAAAKPQFRKVHDRWGHTPTGRPLFPPKVTLGSVYLVRDPRDVAVSWAHHSGLSLDASIAFLGQSGAVVAKSGRWKDQFEQRLDSWSCHVASWLEADPTPLLVAYERLSADPAGVLANVAAHCGIAASDAAVAGAVAATQFDRLRREEETHGFDLGQRRGRAFFRRGRAGGWRDTLSAAQADRIVQDHGPMMARLGYI</sequence>
<protein>
    <submittedName>
        <fullName evidence="4">Aryl sulfotransferase</fullName>
        <ecNumber evidence="4">2.8.2.1</ecNumber>
    </submittedName>
</protein>
<dbReference type="EMBL" id="JACIIZ010000013">
    <property type="protein sequence ID" value="MBB6253710.1"/>
    <property type="molecule type" value="Genomic_DNA"/>
</dbReference>
<evidence type="ECO:0000313" key="4">
    <source>
        <dbReference type="EMBL" id="MBB6253710.1"/>
    </source>
</evidence>
<keyword evidence="5" id="KW-1185">Reference proteome</keyword>
<dbReference type="RefSeq" id="WP_184804815.1">
    <property type="nucleotide sequence ID" value="NZ_JACIIZ010000013.1"/>
</dbReference>
<dbReference type="Proteomes" id="UP000539175">
    <property type="component" value="Unassembled WGS sequence"/>
</dbReference>
<keyword evidence="2 4" id="KW-0808">Transferase</keyword>
<evidence type="ECO:0000256" key="1">
    <source>
        <dbReference type="ARBA" id="ARBA00005771"/>
    </source>
</evidence>
<gene>
    <name evidence="4" type="ORF">FHS74_004286</name>
</gene>
<dbReference type="Gene3D" id="3.40.50.300">
    <property type="entry name" value="P-loop containing nucleotide triphosphate hydrolases"/>
    <property type="match status" value="1"/>
</dbReference>
<dbReference type="GO" id="GO:0004062">
    <property type="term" value="F:aryl sulfotransferase activity"/>
    <property type="evidence" value="ECO:0007669"/>
    <property type="project" value="UniProtKB-EC"/>
</dbReference>
<dbReference type="SUPFAM" id="SSF52540">
    <property type="entry name" value="P-loop containing nucleoside triphosphate hydrolases"/>
    <property type="match status" value="1"/>
</dbReference>
<evidence type="ECO:0000256" key="2">
    <source>
        <dbReference type="ARBA" id="ARBA00022679"/>
    </source>
</evidence>
<evidence type="ECO:0000259" key="3">
    <source>
        <dbReference type="Pfam" id="PF00685"/>
    </source>
</evidence>
<accession>A0A7X0EF71</accession>
<comment type="caution">
    <text evidence="4">The sequence shown here is derived from an EMBL/GenBank/DDBJ whole genome shotgun (WGS) entry which is preliminary data.</text>
</comment>
<proteinExistence type="inferred from homology"/>
<dbReference type="InterPro" id="IPR027417">
    <property type="entry name" value="P-loop_NTPase"/>
</dbReference>
<dbReference type="EC" id="2.8.2.1" evidence="4"/>
<organism evidence="4 5">
    <name type="scientific">Nitrospirillum iridis</name>
    <dbReference type="NCBI Taxonomy" id="765888"/>
    <lineage>
        <taxon>Bacteria</taxon>
        <taxon>Pseudomonadati</taxon>
        <taxon>Pseudomonadota</taxon>
        <taxon>Alphaproteobacteria</taxon>
        <taxon>Rhodospirillales</taxon>
        <taxon>Azospirillaceae</taxon>
        <taxon>Nitrospirillum</taxon>
    </lineage>
</organism>
<dbReference type="InterPro" id="IPR000863">
    <property type="entry name" value="Sulfotransferase_dom"/>
</dbReference>
<evidence type="ECO:0000313" key="5">
    <source>
        <dbReference type="Proteomes" id="UP000539175"/>
    </source>
</evidence>